<dbReference type="RefSeq" id="WP_345467128.1">
    <property type="nucleotide sequence ID" value="NZ_BAABHF010000024.1"/>
</dbReference>
<evidence type="ECO:0000313" key="2">
    <source>
        <dbReference type="Proteomes" id="UP001500503"/>
    </source>
</evidence>
<proteinExistence type="predicted"/>
<dbReference type="Proteomes" id="UP001500503">
    <property type="component" value="Unassembled WGS sequence"/>
</dbReference>
<gene>
    <name evidence="1" type="ORF">GCM10023191_046600</name>
</gene>
<keyword evidence="2" id="KW-1185">Reference proteome</keyword>
<sequence length="534" mass="57636">MDGFTVSAGAVGGAAHGIGTLAARVETFHRATDDAARSLSSEHAWGLLRSLRQDFLSLATEFKEHLNHMSGAIDGAKKRLHGTAANYSSAETACLRVLAKVGNEYGDGRRLRELNPASQFYQNHRIWNGVIISAPSFVGAWGSTGLHSLRLYGDLNSDDKYNIGTDIALLATDASTAYLSTIGGIANLRADPMGFLVRCGIPFLLNAFYWTKSLTDLLTGDPIATGQAAYNFDSIAQGCRTLATNLDETMDRTLGETWRGTTADAARLRLTEMRDGITETAGSADRTAALLQLVSSLITDVEAVIREMINEVVVWAAVAWISAQLAAVETFGVSELVAAQRITAESERTAGVVGHVMASLLGMLRRIKGLVPRLRAELRQIKEKSFAALLRSSPGKKFMDSGYGGARQTLARVRADATGKHAKVNDIHVAVSTGKQMWRSTKNGVFRDFGFHLYNTDKSGNPYPNNGRKVRVRGYQVGDGQGGVRSIENRVGVVSSAASTILPFGRAAQYWVRGGDRAPSDEINQKLDLWDTPA</sequence>
<dbReference type="InterPro" id="IPR038332">
    <property type="entry name" value="PPE_sf"/>
</dbReference>
<reference evidence="2" key="1">
    <citation type="journal article" date="2019" name="Int. J. Syst. Evol. Microbiol.">
        <title>The Global Catalogue of Microorganisms (GCM) 10K type strain sequencing project: providing services to taxonomists for standard genome sequencing and annotation.</title>
        <authorList>
            <consortium name="The Broad Institute Genomics Platform"/>
            <consortium name="The Broad Institute Genome Sequencing Center for Infectious Disease"/>
            <person name="Wu L."/>
            <person name="Ma J."/>
        </authorList>
    </citation>
    <scope>NUCLEOTIDE SEQUENCE [LARGE SCALE GENOMIC DNA]</scope>
    <source>
        <strain evidence="2">JCM 17933</strain>
    </source>
</reference>
<accession>A0ABP8Q9V9</accession>
<dbReference type="EMBL" id="BAABHF010000024">
    <property type="protein sequence ID" value="GAA4499533.1"/>
    <property type="molecule type" value="Genomic_DNA"/>
</dbReference>
<comment type="caution">
    <text evidence="1">The sequence shown here is derived from an EMBL/GenBank/DDBJ whole genome shotgun (WGS) entry which is preliminary data.</text>
</comment>
<protein>
    <submittedName>
        <fullName evidence="1">Uncharacterized protein</fullName>
    </submittedName>
</protein>
<name>A0ABP8Q9V9_9ACTN</name>
<organism evidence="1 2">
    <name type="scientific">Actinoallomurus oryzae</name>
    <dbReference type="NCBI Taxonomy" id="502180"/>
    <lineage>
        <taxon>Bacteria</taxon>
        <taxon>Bacillati</taxon>
        <taxon>Actinomycetota</taxon>
        <taxon>Actinomycetes</taxon>
        <taxon>Streptosporangiales</taxon>
        <taxon>Thermomonosporaceae</taxon>
        <taxon>Actinoallomurus</taxon>
    </lineage>
</organism>
<dbReference type="Gene3D" id="1.20.1260.20">
    <property type="entry name" value="PPE superfamily"/>
    <property type="match status" value="1"/>
</dbReference>
<evidence type="ECO:0000313" key="1">
    <source>
        <dbReference type="EMBL" id="GAA4499533.1"/>
    </source>
</evidence>